<dbReference type="Proteomes" id="UP000720189">
    <property type="component" value="Unassembled WGS sequence"/>
</dbReference>
<gene>
    <name evidence="2" type="ORF">BKA55DRAFT_262568</name>
</gene>
<reference evidence="2" key="1">
    <citation type="journal article" date="2021" name="Nat. Commun.">
        <title>Genetic determinants of endophytism in the Arabidopsis root mycobiome.</title>
        <authorList>
            <person name="Mesny F."/>
            <person name="Miyauchi S."/>
            <person name="Thiergart T."/>
            <person name="Pickel B."/>
            <person name="Atanasova L."/>
            <person name="Karlsson M."/>
            <person name="Huettel B."/>
            <person name="Barry K.W."/>
            <person name="Haridas S."/>
            <person name="Chen C."/>
            <person name="Bauer D."/>
            <person name="Andreopoulos W."/>
            <person name="Pangilinan J."/>
            <person name="LaButti K."/>
            <person name="Riley R."/>
            <person name="Lipzen A."/>
            <person name="Clum A."/>
            <person name="Drula E."/>
            <person name="Henrissat B."/>
            <person name="Kohler A."/>
            <person name="Grigoriev I.V."/>
            <person name="Martin F.M."/>
            <person name="Hacquard S."/>
        </authorList>
    </citation>
    <scope>NUCLEOTIDE SEQUENCE</scope>
    <source>
        <strain evidence="2">MPI-CAGE-AT-0023</strain>
    </source>
</reference>
<sequence length="121" mass="13916">MQQTVSYISLRIALAIHHRHVQPRHQGGPFPPPRPISQPNHRFYTPMSQFLRNHSSDNHFQSSPTSLRSRNTFLSPTSPRPPHPTSDIQQRDTILAVPRLAPDPIGNEAPIRLWWHLPCSR</sequence>
<feature type="region of interest" description="Disordered" evidence="1">
    <location>
        <begin position="20"/>
        <end position="91"/>
    </location>
</feature>
<accession>A0A9P9FXK2</accession>
<protein>
    <submittedName>
        <fullName evidence="2">Uncharacterized protein</fullName>
    </submittedName>
</protein>
<dbReference type="AlphaFoldDB" id="A0A9P9FXK2"/>
<organism evidence="2 3">
    <name type="scientific">Fusarium redolens</name>
    <dbReference type="NCBI Taxonomy" id="48865"/>
    <lineage>
        <taxon>Eukaryota</taxon>
        <taxon>Fungi</taxon>
        <taxon>Dikarya</taxon>
        <taxon>Ascomycota</taxon>
        <taxon>Pezizomycotina</taxon>
        <taxon>Sordariomycetes</taxon>
        <taxon>Hypocreomycetidae</taxon>
        <taxon>Hypocreales</taxon>
        <taxon>Nectriaceae</taxon>
        <taxon>Fusarium</taxon>
        <taxon>Fusarium redolens species complex</taxon>
    </lineage>
</organism>
<comment type="caution">
    <text evidence="2">The sequence shown here is derived from an EMBL/GenBank/DDBJ whole genome shotgun (WGS) entry which is preliminary data.</text>
</comment>
<name>A0A9P9FXK2_FUSRE</name>
<evidence type="ECO:0000256" key="1">
    <source>
        <dbReference type="SAM" id="MobiDB-lite"/>
    </source>
</evidence>
<proteinExistence type="predicted"/>
<dbReference type="RefSeq" id="XP_046041356.1">
    <property type="nucleotide sequence ID" value="XM_046185431.1"/>
</dbReference>
<evidence type="ECO:0000313" key="2">
    <source>
        <dbReference type="EMBL" id="KAH7208453.1"/>
    </source>
</evidence>
<feature type="compositionally biased region" description="Polar residues" evidence="1">
    <location>
        <begin position="46"/>
        <end position="74"/>
    </location>
</feature>
<dbReference type="EMBL" id="JAGMUX010000033">
    <property type="protein sequence ID" value="KAH7208453.1"/>
    <property type="molecule type" value="Genomic_DNA"/>
</dbReference>
<keyword evidence="3" id="KW-1185">Reference proteome</keyword>
<dbReference type="GeneID" id="70215385"/>
<evidence type="ECO:0000313" key="3">
    <source>
        <dbReference type="Proteomes" id="UP000720189"/>
    </source>
</evidence>